<feature type="chain" id="PRO_5041918398" description="N-acetyltransferase domain-containing protein" evidence="3">
    <location>
        <begin position="21"/>
        <end position="319"/>
    </location>
</feature>
<accession>A0AAD3H9U3</accession>
<reference evidence="5 6" key="1">
    <citation type="journal article" date="2021" name="Sci. Rep.">
        <title>The genome of the diatom Chaetoceros tenuissimus carries an ancient integrated fragment of an extant virus.</title>
        <authorList>
            <person name="Hongo Y."/>
            <person name="Kimura K."/>
            <person name="Takaki Y."/>
            <person name="Yoshida Y."/>
            <person name="Baba S."/>
            <person name="Kobayashi G."/>
            <person name="Nagasaki K."/>
            <person name="Hano T."/>
            <person name="Tomaru Y."/>
        </authorList>
    </citation>
    <scope>NUCLEOTIDE SEQUENCE [LARGE SCALE GENOMIC DNA]</scope>
    <source>
        <strain evidence="5 6">NIES-3715</strain>
    </source>
</reference>
<dbReference type="SUPFAM" id="SSF55729">
    <property type="entry name" value="Acyl-CoA N-acyltransferases (Nat)"/>
    <property type="match status" value="1"/>
</dbReference>
<name>A0AAD3H9U3_9STRA</name>
<proteinExistence type="predicted"/>
<dbReference type="Pfam" id="PF00583">
    <property type="entry name" value="Acetyltransf_1"/>
    <property type="match status" value="1"/>
</dbReference>
<keyword evidence="1" id="KW-0808">Transferase</keyword>
<evidence type="ECO:0000256" key="2">
    <source>
        <dbReference type="ARBA" id="ARBA00023315"/>
    </source>
</evidence>
<dbReference type="InterPro" id="IPR000182">
    <property type="entry name" value="GNAT_dom"/>
</dbReference>
<feature type="signal peptide" evidence="3">
    <location>
        <begin position="1"/>
        <end position="20"/>
    </location>
</feature>
<dbReference type="InterPro" id="IPR016181">
    <property type="entry name" value="Acyl_CoA_acyltransferase"/>
</dbReference>
<evidence type="ECO:0000259" key="4">
    <source>
        <dbReference type="PROSITE" id="PS51186"/>
    </source>
</evidence>
<evidence type="ECO:0000313" key="6">
    <source>
        <dbReference type="Proteomes" id="UP001054902"/>
    </source>
</evidence>
<dbReference type="PANTHER" id="PTHR43420">
    <property type="entry name" value="ACETYLTRANSFERASE"/>
    <property type="match status" value="1"/>
</dbReference>
<dbReference type="Proteomes" id="UP001054902">
    <property type="component" value="Unassembled WGS sequence"/>
</dbReference>
<dbReference type="GO" id="GO:0016747">
    <property type="term" value="F:acyltransferase activity, transferring groups other than amino-acyl groups"/>
    <property type="evidence" value="ECO:0007669"/>
    <property type="project" value="InterPro"/>
</dbReference>
<evidence type="ECO:0000256" key="1">
    <source>
        <dbReference type="ARBA" id="ARBA00022679"/>
    </source>
</evidence>
<protein>
    <recommendedName>
        <fullName evidence="4">N-acetyltransferase domain-containing protein</fullName>
    </recommendedName>
</protein>
<evidence type="ECO:0000256" key="3">
    <source>
        <dbReference type="SAM" id="SignalP"/>
    </source>
</evidence>
<gene>
    <name evidence="5" type="ORF">CTEN210_12176</name>
</gene>
<organism evidence="5 6">
    <name type="scientific">Chaetoceros tenuissimus</name>
    <dbReference type="NCBI Taxonomy" id="426638"/>
    <lineage>
        <taxon>Eukaryota</taxon>
        <taxon>Sar</taxon>
        <taxon>Stramenopiles</taxon>
        <taxon>Ochrophyta</taxon>
        <taxon>Bacillariophyta</taxon>
        <taxon>Coscinodiscophyceae</taxon>
        <taxon>Chaetocerotophycidae</taxon>
        <taxon>Chaetocerotales</taxon>
        <taxon>Chaetocerotaceae</taxon>
        <taxon>Chaetoceros</taxon>
    </lineage>
</organism>
<dbReference type="PROSITE" id="PS51186">
    <property type="entry name" value="GNAT"/>
    <property type="match status" value="1"/>
</dbReference>
<evidence type="ECO:0000313" key="5">
    <source>
        <dbReference type="EMBL" id="GFH55700.1"/>
    </source>
</evidence>
<dbReference type="CDD" id="cd04301">
    <property type="entry name" value="NAT_SF"/>
    <property type="match status" value="1"/>
</dbReference>
<dbReference type="EMBL" id="BLLK01000051">
    <property type="protein sequence ID" value="GFH55700.1"/>
    <property type="molecule type" value="Genomic_DNA"/>
</dbReference>
<keyword evidence="2" id="KW-0012">Acyltransferase</keyword>
<comment type="caution">
    <text evidence="5">The sequence shown here is derived from an EMBL/GenBank/DDBJ whole genome shotgun (WGS) entry which is preliminary data.</text>
</comment>
<feature type="domain" description="N-acetyltransferase" evidence="4">
    <location>
        <begin position="230"/>
        <end position="319"/>
    </location>
</feature>
<sequence>MKLSSLSTLLLSCSILSGSAFTTFHPSTSTSTRLFSSTAASNGFPEGFINIKKIDPSTYGTKDDQVMQVASYRNQLTSPEQMIAKQQAKRDSFDPAQSAIQGVKIGLGIGAAAGIITALNGGEQDIQQQVLTGVKNFATIGGLTAALLGYNNYSGNRVYVMDMDEARNRLTVDFVASLKISQDIGFAAYVENLGFKNGKFEGCNGIVGCVDCQLRNSKYNVELENGVMPKPYPEIPCAHVHIKNMDVDESVRRKGIAKQLMVSIEEWARSETDAEMLTLEVRDDNAAAVRLYEGCGFVKDTTTKRKTRGGCSFMVKKLD</sequence>
<dbReference type="Gene3D" id="3.40.630.30">
    <property type="match status" value="1"/>
</dbReference>
<keyword evidence="6" id="KW-1185">Reference proteome</keyword>
<keyword evidence="3" id="KW-0732">Signal</keyword>
<dbReference type="AlphaFoldDB" id="A0AAD3H9U3"/>
<dbReference type="InterPro" id="IPR050680">
    <property type="entry name" value="YpeA/RimI_acetyltransf"/>
</dbReference>